<dbReference type="EMBL" id="BHYM01000012">
    <property type="protein sequence ID" value="GCE37788.1"/>
    <property type="molecule type" value="Genomic_DNA"/>
</dbReference>
<reference evidence="1 2" key="1">
    <citation type="submission" date="2018-11" db="EMBL/GenBank/DDBJ databases">
        <title>Microbial catabolism of amino acid.</title>
        <authorList>
            <person name="Hibi M."/>
            <person name="Ogawa J."/>
        </authorList>
    </citation>
    <scope>NUCLEOTIDE SEQUENCE [LARGE SCALE GENOMIC DNA]</scope>
    <source>
        <strain evidence="1 2">C31-06</strain>
    </source>
</reference>
<evidence type="ECO:0000313" key="2">
    <source>
        <dbReference type="Proteomes" id="UP000287519"/>
    </source>
</evidence>
<dbReference type="Proteomes" id="UP000287519">
    <property type="component" value="Unassembled WGS sequence"/>
</dbReference>
<gene>
    <name evidence="1" type="ORF">Rhow_000634</name>
</gene>
<organism evidence="1 2">
    <name type="scientific">Rhodococcus wratislaviensis</name>
    <name type="common">Tsukamurella wratislaviensis</name>
    <dbReference type="NCBI Taxonomy" id="44752"/>
    <lineage>
        <taxon>Bacteria</taxon>
        <taxon>Bacillati</taxon>
        <taxon>Actinomycetota</taxon>
        <taxon>Actinomycetes</taxon>
        <taxon>Mycobacteriales</taxon>
        <taxon>Nocardiaceae</taxon>
        <taxon>Rhodococcus</taxon>
    </lineage>
</organism>
<sequence length="38" mass="3961">MVLVPEQIGTVIGGRALSEIGPCCHRNPHRPPDNAAGP</sequence>
<name>A0A402C2H6_RHOWR</name>
<protein>
    <submittedName>
        <fullName evidence="1">Uncharacterized protein</fullName>
    </submittedName>
</protein>
<comment type="caution">
    <text evidence="1">The sequence shown here is derived from an EMBL/GenBank/DDBJ whole genome shotgun (WGS) entry which is preliminary data.</text>
</comment>
<keyword evidence="2" id="KW-1185">Reference proteome</keyword>
<evidence type="ECO:0000313" key="1">
    <source>
        <dbReference type="EMBL" id="GCE37788.1"/>
    </source>
</evidence>
<dbReference type="AlphaFoldDB" id="A0A402C2H6"/>
<proteinExistence type="predicted"/>
<accession>A0A402C2H6</accession>